<dbReference type="Proteomes" id="UP001218895">
    <property type="component" value="Chromosome"/>
</dbReference>
<dbReference type="GeneID" id="79949969"/>
<dbReference type="EMBL" id="CP091092">
    <property type="protein sequence ID" value="WFN35755.1"/>
    <property type="molecule type" value="Genomic_DNA"/>
</dbReference>
<gene>
    <name evidence="2" type="ORF">L1994_06185</name>
</gene>
<dbReference type="InterPro" id="IPR033913">
    <property type="entry name" value="MTH1175_dom"/>
</dbReference>
<protein>
    <submittedName>
        <fullName evidence="2">NifB/NifX family molybdenum-iron cluster-binding protein</fullName>
    </submittedName>
</protein>
<dbReference type="Pfam" id="PF02579">
    <property type="entry name" value="Nitro_FeMo-Co"/>
    <property type="match status" value="1"/>
</dbReference>
<accession>A0AAF0JLQ8</accession>
<dbReference type="CDD" id="cd00851">
    <property type="entry name" value="MTH1175"/>
    <property type="match status" value="1"/>
</dbReference>
<organism evidence="2 3">
    <name type="scientific">Methanomicrobium antiquum</name>
    <dbReference type="NCBI Taxonomy" id="487686"/>
    <lineage>
        <taxon>Archaea</taxon>
        <taxon>Methanobacteriati</taxon>
        <taxon>Methanobacteriota</taxon>
        <taxon>Stenosarchaea group</taxon>
        <taxon>Methanomicrobia</taxon>
        <taxon>Methanomicrobiales</taxon>
        <taxon>Methanomicrobiaceae</taxon>
        <taxon>Methanomicrobium</taxon>
    </lineage>
</organism>
<feature type="domain" description="Dinitrogenase iron-molybdenum cofactor biosynthesis" evidence="1">
    <location>
        <begin position="9"/>
        <end position="96"/>
    </location>
</feature>
<dbReference type="AlphaFoldDB" id="A0AAF0JLQ8"/>
<reference evidence="2" key="1">
    <citation type="submission" date="2022-01" db="EMBL/GenBank/DDBJ databases">
        <title>Complete genome of Methanomicrobium antiquum DSM 21220.</title>
        <authorList>
            <person name="Chen S.-C."/>
            <person name="You Y.-T."/>
            <person name="Zhou Y.-Z."/>
            <person name="Lai M.-C."/>
        </authorList>
    </citation>
    <scope>NUCLEOTIDE SEQUENCE</scope>
    <source>
        <strain evidence="2">DSM 21220</strain>
    </source>
</reference>
<keyword evidence="3" id="KW-1185">Reference proteome</keyword>
<proteinExistence type="predicted"/>
<dbReference type="Gene3D" id="3.30.420.130">
    <property type="entry name" value="Dinitrogenase iron-molybdenum cofactor biosynthesis domain"/>
    <property type="match status" value="1"/>
</dbReference>
<dbReference type="RefSeq" id="WP_278098595.1">
    <property type="nucleotide sequence ID" value="NZ_CP091092.1"/>
</dbReference>
<evidence type="ECO:0000313" key="3">
    <source>
        <dbReference type="Proteomes" id="UP001218895"/>
    </source>
</evidence>
<dbReference type="InterPro" id="IPR003731">
    <property type="entry name" value="Di-Nase_FeMo-co_biosynth"/>
</dbReference>
<dbReference type="SUPFAM" id="SSF53146">
    <property type="entry name" value="Nitrogenase accessory factor-like"/>
    <property type="match status" value="1"/>
</dbReference>
<sequence length="109" mass="11683">MKIAVAKDENIVAEHFGHCHQYALFTVENNQIIEEKLLDAPEHAPGVIPKFLSENGANVVLAGGMGQGAISLFNEMGITVYLGVCGTIEEAIQKYIDGSLVSGQNVCDH</sequence>
<name>A0AAF0JLQ8_9EURY</name>
<dbReference type="KEGG" id="manq:L1994_06185"/>
<dbReference type="PANTHER" id="PTHR42983">
    <property type="entry name" value="DINITROGENASE IRON-MOLYBDENUM COFACTOR PROTEIN-RELATED"/>
    <property type="match status" value="1"/>
</dbReference>
<evidence type="ECO:0000313" key="2">
    <source>
        <dbReference type="EMBL" id="WFN35755.1"/>
    </source>
</evidence>
<dbReference type="PANTHER" id="PTHR42983:SF1">
    <property type="entry name" value="IRON-MOLYBDENUM PROTEIN"/>
    <property type="match status" value="1"/>
</dbReference>
<dbReference type="InterPro" id="IPR036105">
    <property type="entry name" value="DiNase_FeMo-co_biosyn_sf"/>
</dbReference>
<evidence type="ECO:0000259" key="1">
    <source>
        <dbReference type="Pfam" id="PF02579"/>
    </source>
</evidence>